<evidence type="ECO:0000313" key="9">
    <source>
        <dbReference type="EMBL" id="CAD5332497.1"/>
    </source>
</evidence>
<dbReference type="CDD" id="cd00917">
    <property type="entry name" value="PG-PI_TP"/>
    <property type="match status" value="1"/>
</dbReference>
<comment type="subcellular location">
    <subcellularLocation>
        <location evidence="1">Membrane</location>
    </subcellularLocation>
</comment>
<feature type="transmembrane region" description="Helical" evidence="7">
    <location>
        <begin position="116"/>
        <end position="141"/>
    </location>
</feature>
<feature type="transmembrane region" description="Helical" evidence="7">
    <location>
        <begin position="30"/>
        <end position="51"/>
    </location>
</feature>
<protein>
    <submittedName>
        <fullName evidence="9">(thale cress) hypothetical protein</fullName>
    </submittedName>
</protein>
<evidence type="ECO:0000256" key="7">
    <source>
        <dbReference type="SAM" id="Phobius"/>
    </source>
</evidence>
<evidence type="ECO:0000256" key="2">
    <source>
        <dbReference type="ARBA" id="ARBA00022448"/>
    </source>
</evidence>
<dbReference type="InterPro" id="IPR003172">
    <property type="entry name" value="ML_dom"/>
</dbReference>
<evidence type="ECO:0000256" key="6">
    <source>
        <dbReference type="ARBA" id="ARBA00023136"/>
    </source>
</evidence>
<feature type="transmembrane region" description="Helical" evidence="7">
    <location>
        <begin position="241"/>
        <end position="260"/>
    </location>
</feature>
<dbReference type="SMART" id="SM00737">
    <property type="entry name" value="ML"/>
    <property type="match status" value="1"/>
</dbReference>
<keyword evidence="5 7" id="KW-1133">Transmembrane helix</keyword>
<evidence type="ECO:0000256" key="4">
    <source>
        <dbReference type="ARBA" id="ARBA00022970"/>
    </source>
</evidence>
<keyword evidence="4" id="KW-0029">Amino-acid transport</keyword>
<evidence type="ECO:0000256" key="1">
    <source>
        <dbReference type="ARBA" id="ARBA00004370"/>
    </source>
</evidence>
<evidence type="ECO:0000313" key="10">
    <source>
        <dbReference type="Proteomes" id="UP000516314"/>
    </source>
</evidence>
<feature type="transmembrane region" description="Helical" evidence="7">
    <location>
        <begin position="404"/>
        <end position="427"/>
    </location>
</feature>
<dbReference type="Proteomes" id="UP000516314">
    <property type="component" value="Chromosome 5"/>
</dbReference>
<dbReference type="InterPro" id="IPR033917">
    <property type="entry name" value="ML_PG-PI_TP"/>
</dbReference>
<evidence type="ECO:0000256" key="3">
    <source>
        <dbReference type="ARBA" id="ARBA00022692"/>
    </source>
</evidence>
<feature type="domain" description="MD-2-related lipid-recognition" evidence="8">
    <location>
        <begin position="436"/>
        <end position="562"/>
    </location>
</feature>
<keyword evidence="2" id="KW-0813">Transport</keyword>
<sequence>MDIKEDDESRVITPTELQLHDSVTARTGTLWTAVAHIITGVIGAGVLSLAWATAELGWIAGPAALIAFAGVTLLSAFLLSDCYRFPDPNNGPLRLNSYSQAVKLYLGKKNEIVCGVVVYISLFGCGIAYTIVIATCSRAIMKSNCYHRNGHNATCSYGDNNNYFMVLFGLTQIFMSQIPNFHNMGSIRGIPAENRGEKVGIVFQALGNIAFSYPFSIILLEIQDTLRSPPAEKQTMKKASTVAVFIQTFFFFCCGCFGYAAFGDTTPGNLLTGFGFYEPFWLVDFANACIVLHLVGGYQVYSQPIFAAAERSLTKKYPENKFIARFYGFKLPLLRGETVRLNPMRMCLRTMYVLITTGVAVMFPYFNEVLGVVGALAFWPLAVYFPVEMCILQKKIRSWTRPWLLLRGFSFVCLLPMLLLLVSLFFLPALRGAIDFEYCAKNGNDYGTVTSIVVSPSVGPHENPTITINLFGSASKNIPAGTLVYVAFRDGEFTGLLKTYNLCDVSACNNEAEIEAGTNFELTLSDVLYVGYDEEIKYSVSLRQKTLEEEDPIIKMCVDFKVPAPAPAFVSI</sequence>
<gene>
    <name evidence="9" type="ORF">AT9943_LOCUS19904</name>
</gene>
<feature type="transmembrane region" description="Helical" evidence="7">
    <location>
        <begin position="372"/>
        <end position="392"/>
    </location>
</feature>
<dbReference type="GO" id="GO:0006865">
    <property type="term" value="P:amino acid transport"/>
    <property type="evidence" value="ECO:0007669"/>
    <property type="project" value="UniProtKB-KW"/>
</dbReference>
<dbReference type="InterPro" id="IPR013057">
    <property type="entry name" value="AA_transpt_TM"/>
</dbReference>
<evidence type="ECO:0000259" key="8">
    <source>
        <dbReference type="SMART" id="SM00737"/>
    </source>
</evidence>
<accession>A0A7G2FEK6</accession>
<keyword evidence="6 7" id="KW-0472">Membrane</keyword>
<organism evidence="9 10">
    <name type="scientific">Arabidopsis thaliana</name>
    <name type="common">Mouse-ear cress</name>
    <dbReference type="NCBI Taxonomy" id="3702"/>
    <lineage>
        <taxon>Eukaryota</taxon>
        <taxon>Viridiplantae</taxon>
        <taxon>Streptophyta</taxon>
        <taxon>Embryophyta</taxon>
        <taxon>Tracheophyta</taxon>
        <taxon>Spermatophyta</taxon>
        <taxon>Magnoliopsida</taxon>
        <taxon>eudicotyledons</taxon>
        <taxon>Gunneridae</taxon>
        <taxon>Pentapetalae</taxon>
        <taxon>rosids</taxon>
        <taxon>malvids</taxon>
        <taxon>Brassicales</taxon>
        <taxon>Brassicaceae</taxon>
        <taxon>Camelineae</taxon>
        <taxon>Arabidopsis</taxon>
    </lineage>
</organism>
<dbReference type="PANTHER" id="PTHR48017">
    <property type="entry name" value="OS05G0424000 PROTEIN-RELATED"/>
    <property type="match status" value="1"/>
</dbReference>
<dbReference type="Pfam" id="PF02221">
    <property type="entry name" value="E1_DerP2_DerF2"/>
    <property type="match status" value="1"/>
</dbReference>
<proteinExistence type="predicted"/>
<dbReference type="GO" id="GO:0032366">
    <property type="term" value="P:intracellular sterol transport"/>
    <property type="evidence" value="ECO:0007669"/>
    <property type="project" value="InterPro"/>
</dbReference>
<dbReference type="GO" id="GO:0016020">
    <property type="term" value="C:membrane"/>
    <property type="evidence" value="ECO:0007669"/>
    <property type="project" value="UniProtKB-SubCell"/>
</dbReference>
<reference evidence="9 10" key="1">
    <citation type="submission" date="2020-09" db="EMBL/GenBank/DDBJ databases">
        <authorList>
            <person name="Ashkenazy H."/>
        </authorList>
    </citation>
    <scope>NUCLEOTIDE SEQUENCE [LARGE SCALE GENOMIC DNA]</scope>
    <source>
        <strain evidence="10">cv. Cdm-0</strain>
    </source>
</reference>
<feature type="transmembrane region" description="Helical" evidence="7">
    <location>
        <begin position="162"/>
        <end position="181"/>
    </location>
</feature>
<feature type="transmembrane region" description="Helical" evidence="7">
    <location>
        <begin position="280"/>
        <end position="301"/>
    </location>
</feature>
<dbReference type="AlphaFoldDB" id="A0A7G2FEK6"/>
<dbReference type="EMBL" id="LR881470">
    <property type="protein sequence ID" value="CAD5332497.1"/>
    <property type="molecule type" value="Genomic_DNA"/>
</dbReference>
<feature type="transmembrane region" description="Helical" evidence="7">
    <location>
        <begin position="350"/>
        <end position="366"/>
    </location>
</feature>
<evidence type="ECO:0000256" key="5">
    <source>
        <dbReference type="ARBA" id="ARBA00022989"/>
    </source>
</evidence>
<feature type="transmembrane region" description="Helical" evidence="7">
    <location>
        <begin position="58"/>
        <end position="79"/>
    </location>
</feature>
<name>A0A7G2FEK6_ARATH</name>
<feature type="transmembrane region" description="Helical" evidence="7">
    <location>
        <begin position="201"/>
        <end position="220"/>
    </location>
</feature>
<dbReference type="Pfam" id="PF01490">
    <property type="entry name" value="Aa_trans"/>
    <property type="match status" value="2"/>
</dbReference>
<keyword evidence="3 7" id="KW-0812">Transmembrane</keyword>